<comment type="caution">
    <text evidence="2">The sequence shown here is derived from an EMBL/GenBank/DDBJ whole genome shotgun (WGS) entry which is preliminary data.</text>
</comment>
<dbReference type="AlphaFoldDB" id="A0A0Q1DV94"/>
<evidence type="ECO:0000313" key="2">
    <source>
        <dbReference type="EMBL" id="KQB84093.1"/>
    </source>
</evidence>
<proteinExistence type="predicted"/>
<reference evidence="2 3" key="1">
    <citation type="submission" date="2015-10" db="EMBL/GenBank/DDBJ databases">
        <title>Corynebacteirum lowii and Corynebacterium oculi species nova, derived from human clinical disease and and emended description of Corynebacterium mastiditis.</title>
        <authorList>
            <person name="Bernard K."/>
            <person name="Pacheco A.L."/>
            <person name="Mcdougall C."/>
            <person name="Burtx T."/>
            <person name="Weibe D."/>
            <person name="Tyler S."/>
            <person name="Olson A.B."/>
            <person name="Cnockaert M."/>
            <person name="Eguchi H."/>
            <person name="Kuwahara T."/>
            <person name="Nakayama-Imaohji H."/>
            <person name="Boudewijins M."/>
            <person name="Van Hoecke F."/>
            <person name="Bernier A.-M."/>
            <person name="Vandamme P."/>
        </authorList>
    </citation>
    <scope>NUCLEOTIDE SEQUENCE [LARGE SCALE GENOMIC DNA]</scope>
    <source>
        <strain evidence="2 3">NML 130210</strain>
    </source>
</reference>
<keyword evidence="3" id="KW-1185">Reference proteome</keyword>
<evidence type="ECO:0000256" key="1">
    <source>
        <dbReference type="SAM" id="SignalP"/>
    </source>
</evidence>
<dbReference type="Proteomes" id="UP000050517">
    <property type="component" value="Unassembled WGS sequence"/>
</dbReference>
<dbReference type="EMBL" id="LKST01000002">
    <property type="protein sequence ID" value="KQB84093.1"/>
    <property type="molecule type" value="Genomic_DNA"/>
</dbReference>
<gene>
    <name evidence="2" type="ORF">Cocul_00889</name>
</gene>
<evidence type="ECO:0000313" key="3">
    <source>
        <dbReference type="Proteomes" id="UP000050517"/>
    </source>
</evidence>
<name>A0A0Q1DV94_9CORY</name>
<feature type="signal peptide" evidence="1">
    <location>
        <begin position="1"/>
        <end position="25"/>
    </location>
</feature>
<evidence type="ECO:0008006" key="4">
    <source>
        <dbReference type="Google" id="ProtNLM"/>
    </source>
</evidence>
<dbReference type="PATRIC" id="fig|1544416.3.peg.891"/>
<keyword evidence="1" id="KW-0732">Signal</keyword>
<sequence length="107" mass="10956">MFRKAAIAAATFAVAATTAVAPAMAYEVDNGAAAIPDNAPVVEKPAFDLSTIKTDVKPALPGKSHEEQVQQADLTGKRLDNAKKGVETAKTIVDTLGGLGGLFGFGK</sequence>
<accession>A0A0Q1DV94</accession>
<feature type="chain" id="PRO_5006189737" description="Secreted protein" evidence="1">
    <location>
        <begin position="26"/>
        <end position="107"/>
    </location>
</feature>
<dbReference type="OrthoDB" id="9997853at2"/>
<organism evidence="2 3">
    <name type="scientific">Corynebacterium oculi</name>
    <dbReference type="NCBI Taxonomy" id="1544416"/>
    <lineage>
        <taxon>Bacteria</taxon>
        <taxon>Bacillati</taxon>
        <taxon>Actinomycetota</taxon>
        <taxon>Actinomycetes</taxon>
        <taxon>Mycobacteriales</taxon>
        <taxon>Corynebacteriaceae</taxon>
        <taxon>Corynebacterium</taxon>
    </lineage>
</organism>
<protein>
    <recommendedName>
        <fullName evidence="4">Secreted protein</fullName>
    </recommendedName>
</protein>
<dbReference type="RefSeq" id="WP_055122093.1">
    <property type="nucleotide sequence ID" value="NZ_LKST01000002.1"/>
</dbReference>